<dbReference type="AlphaFoldDB" id="A0AAJ6BDD2"/>
<dbReference type="SUPFAM" id="SSF52833">
    <property type="entry name" value="Thioredoxin-like"/>
    <property type="match status" value="1"/>
</dbReference>
<dbReference type="GO" id="GO:0016491">
    <property type="term" value="F:oxidoreductase activity"/>
    <property type="evidence" value="ECO:0007669"/>
    <property type="project" value="InterPro"/>
</dbReference>
<accession>A0AAJ6BDD2</accession>
<dbReference type="InterPro" id="IPR050553">
    <property type="entry name" value="Thioredoxin_ResA/DsbE_sf"/>
</dbReference>
<dbReference type="Gene3D" id="3.40.30.10">
    <property type="entry name" value="Glutaredoxin"/>
    <property type="match status" value="1"/>
</dbReference>
<dbReference type="PANTHER" id="PTHR42852:SF13">
    <property type="entry name" value="PROTEIN DIPZ"/>
    <property type="match status" value="1"/>
</dbReference>
<feature type="domain" description="Redoxin" evidence="1">
    <location>
        <begin position="49"/>
        <end position="172"/>
    </location>
</feature>
<name>A0AAJ6BDD2_9BACT</name>
<gene>
    <name evidence="2" type="ORF">P0Y53_13645</name>
</gene>
<organism evidence="2 3">
    <name type="scientific">Candidatus Pseudobacter hemicellulosilyticus</name>
    <dbReference type="NCBI Taxonomy" id="3121375"/>
    <lineage>
        <taxon>Bacteria</taxon>
        <taxon>Pseudomonadati</taxon>
        <taxon>Bacteroidota</taxon>
        <taxon>Chitinophagia</taxon>
        <taxon>Chitinophagales</taxon>
        <taxon>Chitinophagaceae</taxon>
        <taxon>Pseudobacter</taxon>
    </lineage>
</organism>
<proteinExistence type="predicted"/>
<dbReference type="Proteomes" id="UP001220610">
    <property type="component" value="Chromosome"/>
</dbReference>
<sequence>MKYTILIAALFCGVAVSAQEKESGLQFAARYARPGMTFGKEPWEKQLNKPVPAFHFNKELNSTALKGKVVVLDFWATWCMGCLVVSHGMDSLLVKETDAYRDVQIIGVNTKEKMVDKGYNAHDYWKKTGKGFPMVDGPAADSCGASVSNGFPTVMVVDDKGIIRKRWDGAGPATAGEVRLEVWKYAVYPRIKELPASWENVRVFLEKKDWLSALYFADALPENYDSNSVLKLQALLRVSEEKAAGYAQLLLQKMDTSARYHQLGTLAVKAIAGSTSMNQELVETGLAIYRKLSRRRTGNDFDLLAYCSELYWKYSVIQKTTAMQLAERSRNLMEELKGNTPAVKEQLDRLAKAFGQ</sequence>
<dbReference type="InterPro" id="IPR013740">
    <property type="entry name" value="Redoxin"/>
</dbReference>
<reference evidence="2" key="1">
    <citation type="submission" date="2023-03" db="EMBL/GenBank/DDBJ databases">
        <title>Andean soil-derived lignocellulolytic bacterial consortium as a source of novel taxa and putative plastic-active enzymes.</title>
        <authorList>
            <person name="Diaz-Garcia L."/>
            <person name="Chuvochina M."/>
            <person name="Feuerriegel G."/>
            <person name="Bunk B."/>
            <person name="Sproer C."/>
            <person name="Streit W.R."/>
            <person name="Rodriguez L.M."/>
            <person name="Overmann J."/>
            <person name="Jimenez D.J."/>
        </authorList>
    </citation>
    <scope>NUCLEOTIDE SEQUENCE</scope>
    <source>
        <strain evidence="2">MAG 7</strain>
    </source>
</reference>
<dbReference type="PANTHER" id="PTHR42852">
    <property type="entry name" value="THIOL:DISULFIDE INTERCHANGE PROTEIN DSBE"/>
    <property type="match status" value="1"/>
</dbReference>
<dbReference type="Pfam" id="PF08534">
    <property type="entry name" value="Redoxin"/>
    <property type="match status" value="1"/>
</dbReference>
<evidence type="ECO:0000313" key="3">
    <source>
        <dbReference type="Proteomes" id="UP001220610"/>
    </source>
</evidence>
<protein>
    <submittedName>
        <fullName evidence="2">TlpA disulfide reductase family protein</fullName>
    </submittedName>
</protein>
<dbReference type="CDD" id="cd02966">
    <property type="entry name" value="TlpA_like_family"/>
    <property type="match status" value="1"/>
</dbReference>
<evidence type="ECO:0000313" key="2">
    <source>
        <dbReference type="EMBL" id="WEK33530.1"/>
    </source>
</evidence>
<dbReference type="InterPro" id="IPR036249">
    <property type="entry name" value="Thioredoxin-like_sf"/>
</dbReference>
<evidence type="ECO:0000259" key="1">
    <source>
        <dbReference type="Pfam" id="PF08534"/>
    </source>
</evidence>
<dbReference type="EMBL" id="CP119311">
    <property type="protein sequence ID" value="WEK33530.1"/>
    <property type="molecule type" value="Genomic_DNA"/>
</dbReference>